<keyword evidence="3" id="KW-1185">Reference proteome</keyword>
<protein>
    <submittedName>
        <fullName evidence="2">Uncharacterized protein</fullName>
    </submittedName>
</protein>
<keyword evidence="1" id="KW-0472">Membrane</keyword>
<comment type="caution">
    <text evidence="2">The sequence shown here is derived from an EMBL/GenBank/DDBJ whole genome shotgun (WGS) entry which is preliminary data.</text>
</comment>
<evidence type="ECO:0000313" key="2">
    <source>
        <dbReference type="EMBL" id="MBO2451982.1"/>
    </source>
</evidence>
<sequence>MSPSPDTRPDIPIRPVAPPLAAPSSGARLARAIRSVLGLQFLLACVVALVLTSYRRSAAGWLLPALGVIDAVVTFQIVRNAIRERLK</sequence>
<name>A0A939PGS6_9ACTN</name>
<feature type="transmembrane region" description="Helical" evidence="1">
    <location>
        <begin position="58"/>
        <end position="78"/>
    </location>
</feature>
<dbReference type="AlphaFoldDB" id="A0A939PGS6"/>
<feature type="transmembrane region" description="Helical" evidence="1">
    <location>
        <begin position="32"/>
        <end position="52"/>
    </location>
</feature>
<gene>
    <name evidence="2" type="ORF">J4573_33185</name>
</gene>
<reference evidence="2" key="1">
    <citation type="submission" date="2021-03" db="EMBL/GenBank/DDBJ databases">
        <authorList>
            <person name="Kanchanasin P."/>
            <person name="Saeng-In P."/>
            <person name="Phongsopitanun W."/>
            <person name="Yuki M."/>
            <person name="Kudo T."/>
            <person name="Ohkuma M."/>
            <person name="Tanasupawat S."/>
        </authorList>
    </citation>
    <scope>NUCLEOTIDE SEQUENCE</scope>
    <source>
        <strain evidence="2">GKU 128</strain>
    </source>
</reference>
<keyword evidence="1" id="KW-1133">Transmembrane helix</keyword>
<dbReference type="EMBL" id="JAGEOJ010000015">
    <property type="protein sequence ID" value="MBO2451982.1"/>
    <property type="molecule type" value="Genomic_DNA"/>
</dbReference>
<evidence type="ECO:0000313" key="3">
    <source>
        <dbReference type="Proteomes" id="UP000669179"/>
    </source>
</evidence>
<evidence type="ECO:0000256" key="1">
    <source>
        <dbReference type="SAM" id="Phobius"/>
    </source>
</evidence>
<dbReference type="Proteomes" id="UP000669179">
    <property type="component" value="Unassembled WGS sequence"/>
</dbReference>
<proteinExistence type="predicted"/>
<dbReference type="RefSeq" id="WP_208259894.1">
    <property type="nucleotide sequence ID" value="NZ_JAGEOJ010000015.1"/>
</dbReference>
<keyword evidence="1" id="KW-0812">Transmembrane</keyword>
<organism evidence="2 3">
    <name type="scientific">Actinomadura barringtoniae</name>
    <dbReference type="NCBI Taxonomy" id="1427535"/>
    <lineage>
        <taxon>Bacteria</taxon>
        <taxon>Bacillati</taxon>
        <taxon>Actinomycetota</taxon>
        <taxon>Actinomycetes</taxon>
        <taxon>Streptosporangiales</taxon>
        <taxon>Thermomonosporaceae</taxon>
        <taxon>Actinomadura</taxon>
    </lineage>
</organism>
<accession>A0A939PGS6</accession>